<gene>
    <name evidence="3" type="ORF">ANI02nite_34590</name>
</gene>
<evidence type="ECO:0000256" key="1">
    <source>
        <dbReference type="ARBA" id="ARBA00005564"/>
    </source>
</evidence>
<name>A0A511XF91_9PROT</name>
<comment type="similarity">
    <text evidence="1">Belongs to the cycloisomerase 2 family.</text>
</comment>
<evidence type="ECO:0000313" key="3">
    <source>
        <dbReference type="EMBL" id="GEN61575.1"/>
    </source>
</evidence>
<keyword evidence="2" id="KW-0313">Glucose metabolism</keyword>
<evidence type="ECO:0000256" key="2">
    <source>
        <dbReference type="ARBA" id="ARBA00022526"/>
    </source>
</evidence>
<dbReference type="GO" id="GO:0017057">
    <property type="term" value="F:6-phosphogluconolactonase activity"/>
    <property type="evidence" value="ECO:0007669"/>
    <property type="project" value="TreeGrafter"/>
</dbReference>
<dbReference type="SUPFAM" id="SSF51004">
    <property type="entry name" value="C-terminal (heme d1) domain of cytochrome cd1-nitrite reductase"/>
    <property type="match status" value="1"/>
</dbReference>
<dbReference type="InterPro" id="IPR011048">
    <property type="entry name" value="Haem_d1_sf"/>
</dbReference>
<dbReference type="AlphaFoldDB" id="A0A511XF91"/>
<dbReference type="InterPro" id="IPR050282">
    <property type="entry name" value="Cycloisomerase_2"/>
</dbReference>
<dbReference type="PANTHER" id="PTHR30344">
    <property type="entry name" value="6-PHOSPHOGLUCONOLACTONASE-RELATED"/>
    <property type="match status" value="1"/>
</dbReference>
<evidence type="ECO:0000313" key="4">
    <source>
        <dbReference type="Proteomes" id="UP000321635"/>
    </source>
</evidence>
<sequence length="416" mass="45724">MIGMTASAAFPFAADNGCAREAAKKPALALYANIGPELIHYEVDLERLTLTKKDAITLVDNVQYAWPHPSKRYLYVATSNTAPSNKATPGDSHHLVALRVDPLTGALSLHGDAVSLPTRPIHISVDRVGENILVAFNKPSAIRVYGIHPNFTVGQEIVQKSPIDGGIYAHQARVTPDDRSAILITRGNEGTPTHTEEPGALKIFDYHRGILSHEISIAPDYGRNFGPRHLDFHPTRPWIFLSIETQNQVCLLRMNNGKIEPDFLFRTATLATPDKDRARQAAGAIHVHPNGRYLYVANRAEQTEEIEGQKVFKGGENSIAVFAIDQSSGKPVPIQHVDSQGIHPRTFHIDPSGRMLVAEHNAPETVRDGGSFKIVQAGLSVFKILDDGRLEFVRKYDIDVGNNTMFWCGMSNLPSA</sequence>
<dbReference type="RefSeq" id="WP_051292526.1">
    <property type="nucleotide sequence ID" value="NZ_AUBI01000032.1"/>
</dbReference>
<dbReference type="GO" id="GO:0006006">
    <property type="term" value="P:glucose metabolic process"/>
    <property type="evidence" value="ECO:0007669"/>
    <property type="project" value="UniProtKB-KW"/>
</dbReference>
<organism evidence="3 4">
    <name type="scientific">Acetobacter nitrogenifigens DSM 23921 = NBRC 105050</name>
    <dbReference type="NCBI Taxonomy" id="1120919"/>
    <lineage>
        <taxon>Bacteria</taxon>
        <taxon>Pseudomonadati</taxon>
        <taxon>Pseudomonadota</taxon>
        <taxon>Alphaproteobacteria</taxon>
        <taxon>Acetobacterales</taxon>
        <taxon>Acetobacteraceae</taxon>
        <taxon>Acetobacter</taxon>
    </lineage>
</organism>
<accession>A0A511XF91</accession>
<dbReference type="Pfam" id="PF10282">
    <property type="entry name" value="Lactonase"/>
    <property type="match status" value="1"/>
</dbReference>
<dbReference type="PANTHER" id="PTHR30344:SF1">
    <property type="entry name" value="6-PHOSPHOGLUCONOLACTONASE"/>
    <property type="match status" value="1"/>
</dbReference>
<dbReference type="Gene3D" id="2.130.10.10">
    <property type="entry name" value="YVTN repeat-like/Quinoprotein amine dehydrogenase"/>
    <property type="match status" value="1"/>
</dbReference>
<dbReference type="GO" id="GO:0005829">
    <property type="term" value="C:cytosol"/>
    <property type="evidence" value="ECO:0007669"/>
    <property type="project" value="TreeGrafter"/>
</dbReference>
<dbReference type="InterPro" id="IPR019405">
    <property type="entry name" value="Lactonase_7-beta_prop"/>
</dbReference>
<proteinExistence type="inferred from homology"/>
<comment type="caution">
    <text evidence="3">The sequence shown here is derived from an EMBL/GenBank/DDBJ whole genome shotgun (WGS) entry which is preliminary data.</text>
</comment>
<keyword evidence="4" id="KW-1185">Reference proteome</keyword>
<dbReference type="EMBL" id="BJYF01000048">
    <property type="protein sequence ID" value="GEN61575.1"/>
    <property type="molecule type" value="Genomic_DNA"/>
</dbReference>
<dbReference type="Proteomes" id="UP000321635">
    <property type="component" value="Unassembled WGS sequence"/>
</dbReference>
<keyword evidence="2" id="KW-0119">Carbohydrate metabolism</keyword>
<protein>
    <submittedName>
        <fullName evidence="3">3-carboxymuconate cyclase</fullName>
    </submittedName>
</protein>
<dbReference type="InterPro" id="IPR015943">
    <property type="entry name" value="WD40/YVTN_repeat-like_dom_sf"/>
</dbReference>
<reference evidence="3 4" key="1">
    <citation type="submission" date="2019-07" db="EMBL/GenBank/DDBJ databases">
        <title>Whole genome shotgun sequence of Acetobacter nitrogenifigens NBRC 105050.</title>
        <authorList>
            <person name="Hosoyama A."/>
            <person name="Uohara A."/>
            <person name="Ohji S."/>
            <person name="Ichikawa N."/>
        </authorList>
    </citation>
    <scope>NUCLEOTIDE SEQUENCE [LARGE SCALE GENOMIC DNA]</scope>
    <source>
        <strain evidence="3 4">NBRC 105050</strain>
    </source>
</reference>
<dbReference type="STRING" id="1120919.GCA_000429165_03726"/>